<evidence type="ECO:0000256" key="16">
    <source>
        <dbReference type="SAM" id="Phobius"/>
    </source>
</evidence>
<evidence type="ECO:0000256" key="4">
    <source>
        <dbReference type="ARBA" id="ARBA00011533"/>
    </source>
</evidence>
<evidence type="ECO:0000256" key="6">
    <source>
        <dbReference type="ARBA" id="ARBA00022448"/>
    </source>
</evidence>
<reference evidence="17" key="2">
    <citation type="submission" date="2025-08" db="UniProtKB">
        <authorList>
            <consortium name="Ensembl"/>
        </authorList>
    </citation>
    <scope>IDENTIFICATION</scope>
</reference>
<keyword evidence="8 16" id="KW-0812">Transmembrane</keyword>
<name>A0A8C0YYZ7_CANLF</name>
<evidence type="ECO:0000256" key="8">
    <source>
        <dbReference type="ARBA" id="ARBA00022692"/>
    </source>
</evidence>
<comment type="similarity">
    <text evidence="3">Belongs to the complex I NDUFA1 subunit family.</text>
</comment>
<comment type="function">
    <text evidence="1">Accessory subunit of the mitochondrial membrane respiratory chain NADH dehydrogenase (Complex I), that is believed not to be involved in catalysis. Complex I functions in the transfer of electrons from NADH to the respiratory chain. The immediate electron acceptor for the enzyme is believed to be ubiquinone.</text>
</comment>
<keyword evidence="9" id="KW-0999">Mitochondrion inner membrane</keyword>
<gene>
    <name evidence="17" type="primary">NDUFA1</name>
</gene>
<proteinExistence type="inferred from homology"/>
<evidence type="ECO:0000313" key="17">
    <source>
        <dbReference type="Ensembl" id="ENSCAFP00040024515.1"/>
    </source>
</evidence>
<evidence type="ECO:0000256" key="5">
    <source>
        <dbReference type="ARBA" id="ARBA00016392"/>
    </source>
</evidence>
<reference evidence="17" key="1">
    <citation type="submission" date="2018-10" db="EMBL/GenBank/DDBJ databases">
        <title>De novo assembly of a Great Dane genome.</title>
        <authorList>
            <person name="Kidd J.M."/>
            <person name="Pendleton A.L."/>
            <person name="Shen F."/>
            <person name="Emery S."/>
        </authorList>
    </citation>
    <scope>NUCLEOTIDE SEQUENCE [LARGE SCALE GENOMIC DNA]</scope>
    <source>
        <strain evidence="17">Great Dane</strain>
    </source>
</reference>
<dbReference type="Ensembl" id="ENSCAFT00040028221.1">
    <property type="protein sequence ID" value="ENSCAFP00040024515.1"/>
    <property type="gene ID" value="ENSCAFG00040015327.1"/>
</dbReference>
<evidence type="ECO:0000313" key="18">
    <source>
        <dbReference type="Proteomes" id="UP000694542"/>
    </source>
</evidence>
<feature type="transmembrane region" description="Helical" evidence="16">
    <location>
        <begin position="6"/>
        <end position="27"/>
    </location>
</feature>
<keyword evidence="10" id="KW-0249">Electron transport</keyword>
<evidence type="ECO:0000256" key="10">
    <source>
        <dbReference type="ARBA" id="ARBA00022982"/>
    </source>
</evidence>
<dbReference type="PANTHER" id="PTHR17098">
    <property type="entry name" value="NADH-UBIQUINONE OXIDOREDUCTASE MWFE SUBUNIT"/>
    <property type="match status" value="1"/>
</dbReference>
<dbReference type="InterPro" id="IPR017384">
    <property type="entry name" value="NADH_Ub_cplx-1_asu_su-1"/>
</dbReference>
<evidence type="ECO:0000256" key="15">
    <source>
        <dbReference type="ARBA" id="ARBA00033255"/>
    </source>
</evidence>
<keyword evidence="12" id="KW-0496">Mitochondrion</keyword>
<dbReference type="AlphaFoldDB" id="A0A8C0YYZ7"/>
<keyword evidence="13 16" id="KW-0472">Membrane</keyword>
<accession>A0A8C0YYZ7</accession>
<dbReference type="Proteomes" id="UP000694542">
    <property type="component" value="Chromosome X"/>
</dbReference>
<dbReference type="PANTHER" id="PTHR17098:SF2">
    <property type="entry name" value="NADH DEHYDROGENASE [UBIQUINONE] 1 ALPHA SUBCOMPLEX SUBUNIT 1"/>
    <property type="match status" value="1"/>
</dbReference>
<evidence type="ECO:0000256" key="12">
    <source>
        <dbReference type="ARBA" id="ARBA00023128"/>
    </source>
</evidence>
<dbReference type="GO" id="GO:0005743">
    <property type="term" value="C:mitochondrial inner membrane"/>
    <property type="evidence" value="ECO:0007669"/>
    <property type="project" value="UniProtKB-SubCell"/>
</dbReference>
<keyword evidence="11 16" id="KW-1133">Transmembrane helix</keyword>
<evidence type="ECO:0000256" key="13">
    <source>
        <dbReference type="ARBA" id="ARBA00023136"/>
    </source>
</evidence>
<comment type="subunit">
    <text evidence="4">Complex I is composed of 45 different subunits.</text>
</comment>
<evidence type="ECO:0000256" key="1">
    <source>
        <dbReference type="ARBA" id="ARBA00003195"/>
    </source>
</evidence>
<evidence type="ECO:0000256" key="7">
    <source>
        <dbReference type="ARBA" id="ARBA00022660"/>
    </source>
</evidence>
<organism evidence="17 18">
    <name type="scientific">Canis lupus familiaris</name>
    <name type="common">Dog</name>
    <name type="synonym">Canis familiaris</name>
    <dbReference type="NCBI Taxonomy" id="9615"/>
    <lineage>
        <taxon>Eukaryota</taxon>
        <taxon>Metazoa</taxon>
        <taxon>Chordata</taxon>
        <taxon>Craniata</taxon>
        <taxon>Vertebrata</taxon>
        <taxon>Euteleostomi</taxon>
        <taxon>Mammalia</taxon>
        <taxon>Eutheria</taxon>
        <taxon>Laurasiatheria</taxon>
        <taxon>Carnivora</taxon>
        <taxon>Caniformia</taxon>
        <taxon>Canidae</taxon>
        <taxon>Canis</taxon>
    </lineage>
</organism>
<dbReference type="Pfam" id="PF15879">
    <property type="entry name" value="MWFE"/>
    <property type="match status" value="1"/>
</dbReference>
<sequence>MWFEILPGIGVMAVCLVIPGIATAHIHRFTNGGKEKRVAYYPYQWSLMQRDRRVSGVNRYYVSKAVKNPSARPPRPGLHPTRLTRGPQLLRKGAAAFTCKSLTQRKLELCPFGMHLLGSLALPLLGLS</sequence>
<keyword evidence="7" id="KW-0679">Respiratory chain</keyword>
<evidence type="ECO:0000256" key="11">
    <source>
        <dbReference type="ARBA" id="ARBA00022989"/>
    </source>
</evidence>
<evidence type="ECO:0000256" key="2">
    <source>
        <dbReference type="ARBA" id="ARBA00004298"/>
    </source>
</evidence>
<evidence type="ECO:0000256" key="3">
    <source>
        <dbReference type="ARBA" id="ARBA00009960"/>
    </source>
</evidence>
<evidence type="ECO:0000256" key="9">
    <source>
        <dbReference type="ARBA" id="ARBA00022792"/>
    </source>
</evidence>
<comment type="subcellular location">
    <subcellularLocation>
        <location evidence="2">Mitochondrion inner membrane</location>
        <topology evidence="2">Single-pass membrane protein</topology>
        <orientation evidence="2">Matrix side</orientation>
    </subcellularLocation>
</comment>
<protein>
    <recommendedName>
        <fullName evidence="5">NADH dehydrogenase [ubiquinone] 1 alpha subcomplex subunit 1</fullName>
    </recommendedName>
    <alternativeName>
        <fullName evidence="15">Complex I-MWFE</fullName>
    </alternativeName>
    <alternativeName>
        <fullName evidence="14">NADH-ubiquinone oxidoreductase MWFE subunit</fullName>
    </alternativeName>
</protein>
<evidence type="ECO:0000256" key="14">
    <source>
        <dbReference type="ARBA" id="ARBA00029847"/>
    </source>
</evidence>
<keyword evidence="6" id="KW-0813">Transport</keyword>